<evidence type="ECO:0000259" key="3">
    <source>
        <dbReference type="Pfam" id="PF12937"/>
    </source>
</evidence>
<dbReference type="SUPFAM" id="SSF48403">
    <property type="entry name" value="Ankyrin repeat"/>
    <property type="match status" value="1"/>
</dbReference>
<dbReference type="EMBL" id="CAGA01000034">
    <property type="protein sequence ID" value="CCE31821.1"/>
    <property type="molecule type" value="Genomic_DNA"/>
</dbReference>
<dbReference type="HOGENOM" id="CLU_057149_0_0_1"/>
<organism evidence="4 5">
    <name type="scientific">Claviceps purpurea (strain 20.1)</name>
    <name type="common">Ergot fungus</name>
    <name type="synonym">Sphacelia segetum</name>
    <dbReference type="NCBI Taxonomy" id="1111077"/>
    <lineage>
        <taxon>Eukaryota</taxon>
        <taxon>Fungi</taxon>
        <taxon>Dikarya</taxon>
        <taxon>Ascomycota</taxon>
        <taxon>Pezizomycotina</taxon>
        <taxon>Sordariomycetes</taxon>
        <taxon>Hypocreomycetidae</taxon>
        <taxon>Hypocreales</taxon>
        <taxon>Clavicipitaceae</taxon>
        <taxon>Claviceps</taxon>
    </lineage>
</organism>
<feature type="domain" description="F-box" evidence="3">
    <location>
        <begin position="11"/>
        <end position="48"/>
    </location>
</feature>
<dbReference type="InterPro" id="IPR001810">
    <property type="entry name" value="F-box_dom"/>
</dbReference>
<dbReference type="Pfam" id="PF12937">
    <property type="entry name" value="F-box-like"/>
    <property type="match status" value="1"/>
</dbReference>
<comment type="caution">
    <text evidence="4">The sequence shown here is derived from an EMBL/GenBank/DDBJ whole genome shotgun (WGS) entry which is preliminary data.</text>
</comment>
<dbReference type="OrthoDB" id="20872at2759"/>
<dbReference type="AlphaFoldDB" id="M1W2F0"/>
<keyword evidence="1" id="KW-0040">ANK repeat</keyword>
<dbReference type="SUPFAM" id="SSF81383">
    <property type="entry name" value="F-box domain"/>
    <property type="match status" value="1"/>
</dbReference>
<protein>
    <recommendedName>
        <fullName evidence="3">F-box domain-containing protein</fullName>
    </recommendedName>
</protein>
<dbReference type="InterPro" id="IPR002110">
    <property type="entry name" value="Ankyrin_rpt"/>
</dbReference>
<dbReference type="InterPro" id="IPR036047">
    <property type="entry name" value="F-box-like_dom_sf"/>
</dbReference>
<dbReference type="Gene3D" id="1.20.1280.50">
    <property type="match status" value="1"/>
</dbReference>
<feature type="repeat" description="ANK" evidence="1">
    <location>
        <begin position="261"/>
        <end position="293"/>
    </location>
</feature>
<dbReference type="PhylomeDB" id="M1W2F0"/>
<proteinExistence type="predicted"/>
<evidence type="ECO:0000256" key="2">
    <source>
        <dbReference type="SAM" id="MobiDB-lite"/>
    </source>
</evidence>
<evidence type="ECO:0000313" key="5">
    <source>
        <dbReference type="Proteomes" id="UP000016801"/>
    </source>
</evidence>
<name>M1W2F0_CLAP2</name>
<feature type="region of interest" description="Disordered" evidence="2">
    <location>
        <begin position="288"/>
        <end position="307"/>
    </location>
</feature>
<dbReference type="Proteomes" id="UP000016801">
    <property type="component" value="Unassembled WGS sequence"/>
</dbReference>
<dbReference type="SMART" id="SM00248">
    <property type="entry name" value="ANK"/>
    <property type="match status" value="3"/>
</dbReference>
<reference evidence="4 5" key="1">
    <citation type="journal article" date="2013" name="PLoS Genet.">
        <title>Plant-symbiotic fungi as chemical engineers: Multi-genome analysis of the Clavicipitaceae reveals dynamics of alkaloid loci.</title>
        <authorList>
            <person name="Schardl C.L."/>
            <person name="Young C.A."/>
            <person name="Hesse U."/>
            <person name="Amyotte S.G."/>
            <person name="Andreeva K."/>
            <person name="Calie P.J."/>
            <person name="Fleetwood D.J."/>
            <person name="Haws D.C."/>
            <person name="Moore N."/>
            <person name="Oeser B."/>
            <person name="Panaccione D.G."/>
            <person name="Schweri K.K."/>
            <person name="Voisey C.R."/>
            <person name="Farman M.L."/>
            <person name="Jaromczyk J.W."/>
            <person name="Roe B.A."/>
            <person name="O'Sullivan D.M."/>
            <person name="Scott B."/>
            <person name="Tudzynski P."/>
            <person name="An Z."/>
            <person name="Arnaoudova E.G."/>
            <person name="Bullock C.T."/>
            <person name="Charlton N.D."/>
            <person name="Chen L."/>
            <person name="Cox M."/>
            <person name="Dinkins R.D."/>
            <person name="Florea S."/>
            <person name="Glenn A.E."/>
            <person name="Gordon A."/>
            <person name="Gueldener U."/>
            <person name="Harris D.R."/>
            <person name="Hollin W."/>
            <person name="Jaromczyk J."/>
            <person name="Johnson R.D."/>
            <person name="Khan A.K."/>
            <person name="Leistner E."/>
            <person name="Leuchtmann A."/>
            <person name="Li C."/>
            <person name="Liu J."/>
            <person name="Liu J."/>
            <person name="Liu M."/>
            <person name="Mace W."/>
            <person name="Machado C."/>
            <person name="Nagabhyru P."/>
            <person name="Pan J."/>
            <person name="Schmid J."/>
            <person name="Sugawara K."/>
            <person name="Steiner U."/>
            <person name="Takach J.E."/>
            <person name="Tanaka E."/>
            <person name="Webb J.S."/>
            <person name="Wilson E.V."/>
            <person name="Wiseman J.L."/>
            <person name="Yoshida R."/>
            <person name="Zeng Z."/>
        </authorList>
    </citation>
    <scope>NUCLEOTIDE SEQUENCE [LARGE SCALE GENOMIC DNA]</scope>
    <source>
        <strain evidence="4 5">20.1</strain>
    </source>
</reference>
<dbReference type="InterPro" id="IPR036770">
    <property type="entry name" value="Ankyrin_rpt-contain_sf"/>
</dbReference>
<accession>M1W2F0</accession>
<dbReference type="PROSITE" id="PS50088">
    <property type="entry name" value="ANK_REPEAT"/>
    <property type="match status" value="1"/>
</dbReference>
<evidence type="ECO:0000256" key="1">
    <source>
        <dbReference type="PROSITE-ProRule" id="PRU00023"/>
    </source>
</evidence>
<dbReference type="VEuPathDB" id="FungiDB:CPUR_05676"/>
<evidence type="ECO:0000313" key="4">
    <source>
        <dbReference type="EMBL" id="CCE31821.1"/>
    </source>
</evidence>
<dbReference type="eggNOG" id="ENOG502RP98">
    <property type="taxonomic scope" value="Eukaryota"/>
</dbReference>
<keyword evidence="5" id="KW-1185">Reference proteome</keyword>
<sequence>MDSSPMAHLIPELKIRILSYLDTPAALSRLGQSCQTWYEVANEELYKRDARENNSYAIKLMAAHAVNDQTTDSALRTLKISVGWGGQIEAVQTHVPVVQRSIPVEQEDRLMYASTSALNIAVVLGNIRLTMELLKIGARHDIPCTTVDWLLAQPRTVGRIVQPRMVERIEYFRGIFQPHFEFGQAFPLYLAFMKGNVHMCQLLLERGVERYAMVVEYDFGATFMLVSILHFVAADPTTNGNQWRFFFDRFREQINEPCSNMRLTPLHVAMLSGCDQGVRNALETGANEEARNSAMQTPGMMSSEPAV</sequence>
<dbReference type="Gene3D" id="1.25.40.20">
    <property type="entry name" value="Ankyrin repeat-containing domain"/>
    <property type="match status" value="1"/>
</dbReference>
<gene>
    <name evidence="4" type="ORF">CPUR_05676</name>
</gene>